<organism evidence="16 17">
    <name type="scientific">Methanobrevibacter filiformis</name>
    <dbReference type="NCBI Taxonomy" id="55758"/>
    <lineage>
        <taxon>Archaea</taxon>
        <taxon>Methanobacteriati</taxon>
        <taxon>Methanobacteriota</taxon>
        <taxon>Methanomada group</taxon>
        <taxon>Methanobacteria</taxon>
        <taxon>Methanobacteriales</taxon>
        <taxon>Methanobacteriaceae</taxon>
        <taxon>Methanobrevibacter</taxon>
    </lineage>
</organism>
<accession>A0A166BLB3</accession>
<dbReference type="GO" id="GO:0006782">
    <property type="term" value="P:protoporphyrinogen IX biosynthetic process"/>
    <property type="evidence" value="ECO:0007669"/>
    <property type="project" value="UniProtKB-UniPathway"/>
</dbReference>
<dbReference type="InterPro" id="IPR030656">
    <property type="entry name" value="ALAD_AS"/>
</dbReference>
<dbReference type="AlphaFoldDB" id="A0A166BLB3"/>
<keyword evidence="8 14" id="KW-0456">Lyase</keyword>
<evidence type="ECO:0000256" key="14">
    <source>
        <dbReference type="RuleBase" id="RU000515"/>
    </source>
</evidence>
<dbReference type="SMART" id="SM01004">
    <property type="entry name" value="ALAD"/>
    <property type="match status" value="1"/>
</dbReference>
<evidence type="ECO:0000256" key="13">
    <source>
        <dbReference type="PIRSR" id="PIRSR001415-5"/>
    </source>
</evidence>
<dbReference type="Pfam" id="PF00490">
    <property type="entry name" value="ALAD"/>
    <property type="match status" value="1"/>
</dbReference>
<dbReference type="GO" id="GO:0004655">
    <property type="term" value="F:porphobilinogen synthase activity"/>
    <property type="evidence" value="ECO:0007669"/>
    <property type="project" value="UniProtKB-EC"/>
</dbReference>
<comment type="subunit">
    <text evidence="14">Homooctamer.</text>
</comment>
<dbReference type="Gene3D" id="3.20.20.70">
    <property type="entry name" value="Aldolase class I"/>
    <property type="match status" value="1"/>
</dbReference>
<evidence type="ECO:0000256" key="6">
    <source>
        <dbReference type="ARBA" id="ARBA00022842"/>
    </source>
</evidence>
<evidence type="ECO:0000256" key="3">
    <source>
        <dbReference type="ARBA" id="ARBA00012053"/>
    </source>
</evidence>
<evidence type="ECO:0000256" key="7">
    <source>
        <dbReference type="ARBA" id="ARBA00023133"/>
    </source>
</evidence>
<keyword evidence="6 13" id="KW-0460">Magnesium</keyword>
<dbReference type="PATRIC" id="fig|55758.3.peg.1189"/>
<gene>
    <name evidence="16" type="primary">hemB</name>
    <name evidence="16" type="ORF">MBFIL_10400</name>
</gene>
<feature type="binding site" evidence="13">
    <location>
        <position position="250"/>
    </location>
    <ligand>
        <name>Mg(2+)</name>
        <dbReference type="ChEBI" id="CHEBI:18420"/>
    </ligand>
</feature>
<comment type="pathway">
    <text evidence="1">Porphyrin-containing compound metabolism; protoporphyrin-IX biosynthesis; coproporphyrinogen-III from 5-aminolevulinate: step 1/4.</text>
</comment>
<evidence type="ECO:0000256" key="5">
    <source>
        <dbReference type="ARBA" id="ARBA00022833"/>
    </source>
</evidence>
<dbReference type="InterPro" id="IPR001731">
    <property type="entry name" value="ALAD"/>
</dbReference>
<keyword evidence="9 14" id="KW-0627">Porphyrin biosynthesis</keyword>
<evidence type="ECO:0000256" key="12">
    <source>
        <dbReference type="PIRSR" id="PIRSR001415-3"/>
    </source>
</evidence>
<feature type="active site" description="Schiff-base intermediate with substrate" evidence="11">
    <location>
        <position position="265"/>
    </location>
</feature>
<dbReference type="CDD" id="cd00384">
    <property type="entry name" value="ALAD_PBGS"/>
    <property type="match status" value="1"/>
</dbReference>
<dbReference type="PROSITE" id="PS00169">
    <property type="entry name" value="D_ALA_DEHYDRATASE"/>
    <property type="match status" value="1"/>
</dbReference>
<feature type="binding site" evidence="12">
    <location>
        <position position="139"/>
    </location>
    <ligand>
        <name>Zn(2+)</name>
        <dbReference type="ChEBI" id="CHEBI:29105"/>
        <note>catalytic</note>
    </ligand>
</feature>
<comment type="similarity">
    <text evidence="2 15">Belongs to the ALAD family.</text>
</comment>
<dbReference type="SUPFAM" id="SSF51569">
    <property type="entry name" value="Aldolase"/>
    <property type="match status" value="1"/>
</dbReference>
<dbReference type="EC" id="4.2.1.24" evidence="3 14"/>
<evidence type="ECO:0000256" key="9">
    <source>
        <dbReference type="ARBA" id="ARBA00023244"/>
    </source>
</evidence>
<sequence length="338" mass="38112">MINGYKGIIIIGEGMNFPVTRLRRLRKSPQIRDIFKETRLHKDNLIYPIFVKKGLKNGEKEEIPTMPDEFRYSVDDAVDYLKTLESKGLKSTIIFGMPLNNEKDEIGSPAFDKYGIVQETIRKLKKETNLVVISDVCLCQYTSHGHCGLVKNGEILNDESLEYLSKVALSHAEAGADIIAPSDMMDGRVLAIREILDENEYYNVAIMSYSAKYASSFYNPFREAVCSSPSFGDRKTYQMDPSNLKEAIRESELDIIEGADVLMVKPALAYLDVIKTLKLEFNLPLAAYNVSGEYSMLKSAIKEDYLTEDAIFESLLSIKRAGADLIITHFAKDIIDKI</sequence>
<evidence type="ECO:0000256" key="8">
    <source>
        <dbReference type="ARBA" id="ARBA00023239"/>
    </source>
</evidence>
<name>A0A166BLB3_9EURY</name>
<dbReference type="PIRSF" id="PIRSF001415">
    <property type="entry name" value="Porphbilin_synth"/>
    <property type="match status" value="1"/>
</dbReference>
<reference evidence="16 17" key="1">
    <citation type="submission" date="2016-04" db="EMBL/GenBank/DDBJ databases">
        <title>Genome sequence of Methanobrevibacter filiformis DSM 11501.</title>
        <authorList>
            <person name="Poehlein A."/>
            <person name="Seedorf H."/>
            <person name="Daniel R."/>
        </authorList>
    </citation>
    <scope>NUCLEOTIDE SEQUENCE [LARGE SCALE GENOMIC DNA]</scope>
    <source>
        <strain evidence="16 17">DSM 11501</strain>
    </source>
</reference>
<dbReference type="PANTHER" id="PTHR11458">
    <property type="entry name" value="DELTA-AMINOLEVULINIC ACID DEHYDRATASE"/>
    <property type="match status" value="1"/>
</dbReference>
<dbReference type="NCBIfam" id="NF006762">
    <property type="entry name" value="PRK09283.1"/>
    <property type="match status" value="1"/>
</dbReference>
<comment type="catalytic activity">
    <reaction evidence="10 14">
        <text>2 5-aminolevulinate = porphobilinogen + 2 H2O + H(+)</text>
        <dbReference type="Rhea" id="RHEA:24064"/>
        <dbReference type="ChEBI" id="CHEBI:15377"/>
        <dbReference type="ChEBI" id="CHEBI:15378"/>
        <dbReference type="ChEBI" id="CHEBI:58126"/>
        <dbReference type="ChEBI" id="CHEBI:356416"/>
        <dbReference type="EC" id="4.2.1.24"/>
    </reaction>
</comment>
<dbReference type="STRING" id="55758.MBFIL_10400"/>
<dbReference type="PANTHER" id="PTHR11458:SF0">
    <property type="entry name" value="DELTA-AMINOLEVULINIC ACID DEHYDRATASE"/>
    <property type="match status" value="1"/>
</dbReference>
<feature type="active site" description="Schiff-base intermediate with substrate" evidence="11">
    <location>
        <position position="212"/>
    </location>
</feature>
<dbReference type="EMBL" id="LWMT01000203">
    <property type="protein sequence ID" value="KZX13518.1"/>
    <property type="molecule type" value="Genomic_DNA"/>
</dbReference>
<dbReference type="FunFam" id="3.20.20.70:FF:000019">
    <property type="entry name" value="Delta-aminolevulinic acid dehydratase"/>
    <property type="match status" value="1"/>
</dbReference>
<evidence type="ECO:0000256" key="15">
    <source>
        <dbReference type="RuleBase" id="RU004161"/>
    </source>
</evidence>
<proteinExistence type="inferred from homology"/>
<protein>
    <recommendedName>
        <fullName evidence="4 14">Delta-aminolevulinic acid dehydratase</fullName>
        <ecNumber evidence="3 14">4.2.1.24</ecNumber>
    </recommendedName>
</protein>
<dbReference type="UniPathway" id="UPA00251">
    <property type="reaction ID" value="UER00318"/>
</dbReference>
<dbReference type="GO" id="GO:0005829">
    <property type="term" value="C:cytosol"/>
    <property type="evidence" value="ECO:0007669"/>
    <property type="project" value="TreeGrafter"/>
</dbReference>
<evidence type="ECO:0000256" key="2">
    <source>
        <dbReference type="ARBA" id="ARBA00008055"/>
    </source>
</evidence>
<dbReference type="InterPro" id="IPR013785">
    <property type="entry name" value="Aldolase_TIM"/>
</dbReference>
<evidence type="ECO:0000313" key="17">
    <source>
        <dbReference type="Proteomes" id="UP000077066"/>
    </source>
</evidence>
<evidence type="ECO:0000256" key="4">
    <source>
        <dbReference type="ARBA" id="ARBA00020771"/>
    </source>
</evidence>
<evidence type="ECO:0000256" key="10">
    <source>
        <dbReference type="ARBA" id="ARBA00047651"/>
    </source>
</evidence>
<dbReference type="PRINTS" id="PR00144">
    <property type="entry name" value="DALDHYDRTASE"/>
</dbReference>
<keyword evidence="12" id="KW-0479">Metal-binding</keyword>
<evidence type="ECO:0000313" key="16">
    <source>
        <dbReference type="EMBL" id="KZX13518.1"/>
    </source>
</evidence>
<comment type="caution">
    <text evidence="16">The sequence shown here is derived from an EMBL/GenBank/DDBJ whole genome shotgun (WGS) entry which is preliminary data.</text>
</comment>
<evidence type="ECO:0000256" key="11">
    <source>
        <dbReference type="PIRSR" id="PIRSR001415-1"/>
    </source>
</evidence>
<keyword evidence="7" id="KW-0350">Heme biosynthesis</keyword>
<keyword evidence="17" id="KW-1185">Reference proteome</keyword>
<keyword evidence="5 12" id="KW-0862">Zinc</keyword>
<evidence type="ECO:0000256" key="1">
    <source>
        <dbReference type="ARBA" id="ARBA00004694"/>
    </source>
</evidence>
<feature type="binding site" evidence="12">
    <location>
        <position position="147"/>
    </location>
    <ligand>
        <name>Zn(2+)</name>
        <dbReference type="ChEBI" id="CHEBI:29105"/>
        <note>catalytic</note>
    </ligand>
</feature>
<dbReference type="Proteomes" id="UP000077066">
    <property type="component" value="Unassembled WGS sequence"/>
</dbReference>
<feature type="binding site" evidence="12">
    <location>
        <position position="137"/>
    </location>
    <ligand>
        <name>Zn(2+)</name>
        <dbReference type="ChEBI" id="CHEBI:29105"/>
        <note>catalytic</note>
    </ligand>
</feature>
<dbReference type="GO" id="GO:0008270">
    <property type="term" value="F:zinc ion binding"/>
    <property type="evidence" value="ECO:0007669"/>
    <property type="project" value="TreeGrafter"/>
</dbReference>